<evidence type="ECO:0000313" key="3">
    <source>
        <dbReference type="EMBL" id="GGH28690.1"/>
    </source>
</evidence>
<dbReference type="EMBL" id="BMIA01000001">
    <property type="protein sequence ID" value="GGH28690.1"/>
    <property type="molecule type" value="Genomic_DNA"/>
</dbReference>
<evidence type="ECO:0000313" key="4">
    <source>
        <dbReference type="Proteomes" id="UP000600214"/>
    </source>
</evidence>
<feature type="region of interest" description="Disordered" evidence="1">
    <location>
        <begin position="93"/>
        <end position="113"/>
    </location>
</feature>
<dbReference type="RefSeq" id="WP_188930295.1">
    <property type="nucleotide sequence ID" value="NZ_BMIA01000001.1"/>
</dbReference>
<keyword evidence="4" id="KW-1185">Reference proteome</keyword>
<gene>
    <name evidence="3" type="ORF">GCM10007423_15460</name>
</gene>
<sequence>MPHIKSKILTIAAATGLVLAVNHADAQVRQPAPTGQVPKAYTGAQSSSAAFRPKPTGQIAPETPGRLGVIVQPAPAPTQRVSEVQDLGFEGKSRTDAQQGMVPKVNTTQDPLTMPERYQPQVSQQQSAAASGQVIIQTQQAPAAGTYAPATQTAPAPVTTGQTVPQQGQVNTPATASQPSGAPKTAAQRVDPK</sequence>
<keyword evidence="2" id="KW-0732">Signal</keyword>
<dbReference type="Proteomes" id="UP000600214">
    <property type="component" value="Unassembled WGS sequence"/>
</dbReference>
<feature type="region of interest" description="Disordered" evidence="1">
    <location>
        <begin position="30"/>
        <end position="53"/>
    </location>
</feature>
<comment type="caution">
    <text evidence="3">The sequence shown here is derived from an EMBL/GenBank/DDBJ whole genome shotgun (WGS) entry which is preliminary data.</text>
</comment>
<proteinExistence type="predicted"/>
<reference evidence="4" key="1">
    <citation type="journal article" date="2019" name="Int. J. Syst. Evol. Microbiol.">
        <title>The Global Catalogue of Microorganisms (GCM) 10K type strain sequencing project: providing services to taxonomists for standard genome sequencing and annotation.</title>
        <authorList>
            <consortium name="The Broad Institute Genomics Platform"/>
            <consortium name="The Broad Institute Genome Sequencing Center for Infectious Disease"/>
            <person name="Wu L."/>
            <person name="Ma J."/>
        </authorList>
    </citation>
    <scope>NUCLEOTIDE SEQUENCE [LARGE SCALE GENOMIC DNA]</scope>
    <source>
        <strain evidence="4">CGMCC 1.15288</strain>
    </source>
</reference>
<evidence type="ECO:0000256" key="2">
    <source>
        <dbReference type="SAM" id="SignalP"/>
    </source>
</evidence>
<protein>
    <submittedName>
        <fullName evidence="3">Uncharacterized protein</fullName>
    </submittedName>
</protein>
<organism evidence="3 4">
    <name type="scientific">Dyadobacter endophyticus</name>
    <dbReference type="NCBI Taxonomy" id="1749036"/>
    <lineage>
        <taxon>Bacteria</taxon>
        <taxon>Pseudomonadati</taxon>
        <taxon>Bacteroidota</taxon>
        <taxon>Cytophagia</taxon>
        <taxon>Cytophagales</taxon>
        <taxon>Spirosomataceae</taxon>
        <taxon>Dyadobacter</taxon>
    </lineage>
</organism>
<feature type="compositionally biased region" description="Low complexity" evidence="1">
    <location>
        <begin position="140"/>
        <end position="173"/>
    </location>
</feature>
<evidence type="ECO:0000256" key="1">
    <source>
        <dbReference type="SAM" id="MobiDB-lite"/>
    </source>
</evidence>
<name>A0ABQ1YJL0_9BACT</name>
<feature type="region of interest" description="Disordered" evidence="1">
    <location>
        <begin position="140"/>
        <end position="193"/>
    </location>
</feature>
<accession>A0ABQ1YJL0</accession>
<feature type="signal peptide" evidence="2">
    <location>
        <begin position="1"/>
        <end position="26"/>
    </location>
</feature>
<feature type="chain" id="PRO_5046499364" evidence="2">
    <location>
        <begin position="27"/>
        <end position="193"/>
    </location>
</feature>